<keyword evidence="9" id="KW-1185">Reference proteome</keyword>
<keyword evidence="2" id="KW-1003">Cell membrane</keyword>
<dbReference type="Proteomes" id="UP000516148">
    <property type="component" value="Chromosome"/>
</dbReference>
<gene>
    <name evidence="8" type="ORF">H3Z74_08040</name>
</gene>
<evidence type="ECO:0000256" key="1">
    <source>
        <dbReference type="ARBA" id="ARBA00004651"/>
    </source>
</evidence>
<evidence type="ECO:0000256" key="6">
    <source>
        <dbReference type="SAM" id="Phobius"/>
    </source>
</evidence>
<sequence length="204" mass="22061">MTHAIEGIIPIASIASYGLLGAALLALAERLIPVVPSYGLFIFLGSSMVATPIDLVPLIIATTLASSLGAVCWYGLGHALGEERTHNLVKRFGRYVWLREPVYLSLSDRYSRNAFVATFIGQTIPVVRVYLSLPAGILALPLVTFTLAVLSGSALWVGAFISLGYGLHVLGWNPWIATLVAVCVLIVLECCILWLVRRRKDTLA</sequence>
<name>A0A7H0LN38_9SPHN</name>
<feature type="transmembrane region" description="Helical" evidence="6">
    <location>
        <begin position="34"/>
        <end position="51"/>
    </location>
</feature>
<dbReference type="InterPro" id="IPR051311">
    <property type="entry name" value="DedA_domain"/>
</dbReference>
<feature type="transmembrane region" description="Helical" evidence="6">
    <location>
        <begin position="7"/>
        <end position="28"/>
    </location>
</feature>
<organism evidence="8 9">
    <name type="scientific">Sphingomonas alpina</name>
    <dbReference type="NCBI Taxonomy" id="653931"/>
    <lineage>
        <taxon>Bacteria</taxon>
        <taxon>Pseudomonadati</taxon>
        <taxon>Pseudomonadota</taxon>
        <taxon>Alphaproteobacteria</taxon>
        <taxon>Sphingomonadales</taxon>
        <taxon>Sphingomonadaceae</taxon>
        <taxon>Sphingomonas</taxon>
    </lineage>
</organism>
<feature type="transmembrane region" description="Helical" evidence="6">
    <location>
        <begin position="138"/>
        <end position="163"/>
    </location>
</feature>
<feature type="transmembrane region" description="Helical" evidence="6">
    <location>
        <begin position="58"/>
        <end position="76"/>
    </location>
</feature>
<dbReference type="PANTHER" id="PTHR42709:SF6">
    <property type="entry name" value="UNDECAPRENYL PHOSPHATE TRANSPORTER A"/>
    <property type="match status" value="1"/>
</dbReference>
<evidence type="ECO:0000259" key="7">
    <source>
        <dbReference type="Pfam" id="PF09335"/>
    </source>
</evidence>
<reference evidence="8 9" key="1">
    <citation type="submission" date="2020-09" db="EMBL/GenBank/DDBJ databases">
        <title>Sphingomonas sp., a new species isolated from pork steak.</title>
        <authorList>
            <person name="Heidler von Heilborn D."/>
        </authorList>
    </citation>
    <scope>NUCLEOTIDE SEQUENCE [LARGE SCALE GENOMIC DNA]</scope>
    <source>
        <strain evidence="9">S8-3T</strain>
    </source>
</reference>
<evidence type="ECO:0000256" key="3">
    <source>
        <dbReference type="ARBA" id="ARBA00022692"/>
    </source>
</evidence>
<evidence type="ECO:0000256" key="5">
    <source>
        <dbReference type="ARBA" id="ARBA00023136"/>
    </source>
</evidence>
<comment type="subcellular location">
    <subcellularLocation>
        <location evidence="1">Cell membrane</location>
        <topology evidence="1">Multi-pass membrane protein</topology>
    </subcellularLocation>
</comment>
<evidence type="ECO:0000313" key="9">
    <source>
        <dbReference type="Proteomes" id="UP000516148"/>
    </source>
</evidence>
<dbReference type="RefSeq" id="WP_187763377.1">
    <property type="nucleotide sequence ID" value="NZ_CP061038.1"/>
</dbReference>
<keyword evidence="5 6" id="KW-0472">Membrane</keyword>
<keyword evidence="4 6" id="KW-1133">Transmembrane helix</keyword>
<evidence type="ECO:0000256" key="4">
    <source>
        <dbReference type="ARBA" id="ARBA00022989"/>
    </source>
</evidence>
<accession>A0A7H0LN38</accession>
<feature type="transmembrane region" description="Helical" evidence="6">
    <location>
        <begin position="175"/>
        <end position="196"/>
    </location>
</feature>
<proteinExistence type="predicted"/>
<keyword evidence="3 6" id="KW-0812">Transmembrane</keyword>
<dbReference type="EMBL" id="CP061038">
    <property type="protein sequence ID" value="QNQ11091.1"/>
    <property type="molecule type" value="Genomic_DNA"/>
</dbReference>
<protein>
    <submittedName>
        <fullName evidence="8">VTT domain-containing protein</fullName>
    </submittedName>
</protein>
<feature type="domain" description="VTT" evidence="7">
    <location>
        <begin position="35"/>
        <end position="165"/>
    </location>
</feature>
<dbReference type="Pfam" id="PF09335">
    <property type="entry name" value="VTT_dom"/>
    <property type="match status" value="1"/>
</dbReference>
<dbReference type="GO" id="GO:0005886">
    <property type="term" value="C:plasma membrane"/>
    <property type="evidence" value="ECO:0007669"/>
    <property type="project" value="UniProtKB-SubCell"/>
</dbReference>
<dbReference type="AlphaFoldDB" id="A0A7H0LN38"/>
<dbReference type="InterPro" id="IPR032816">
    <property type="entry name" value="VTT_dom"/>
</dbReference>
<evidence type="ECO:0000256" key="2">
    <source>
        <dbReference type="ARBA" id="ARBA00022475"/>
    </source>
</evidence>
<dbReference type="KEGG" id="spap:H3Z74_08040"/>
<dbReference type="PANTHER" id="PTHR42709">
    <property type="entry name" value="ALKALINE PHOSPHATASE LIKE PROTEIN"/>
    <property type="match status" value="1"/>
</dbReference>
<evidence type="ECO:0000313" key="8">
    <source>
        <dbReference type="EMBL" id="QNQ11091.1"/>
    </source>
</evidence>